<keyword evidence="3" id="KW-1185">Reference proteome</keyword>
<dbReference type="Proteomes" id="UP001373714">
    <property type="component" value="Unassembled WGS sequence"/>
</dbReference>
<feature type="compositionally biased region" description="Pro residues" evidence="1">
    <location>
        <begin position="651"/>
        <end position="663"/>
    </location>
</feature>
<reference evidence="2 3" key="1">
    <citation type="submission" date="2019-10" db="EMBL/GenBank/DDBJ databases">
        <authorList>
            <person name="Palmer J.M."/>
        </authorList>
    </citation>
    <scope>NUCLEOTIDE SEQUENCE [LARGE SCALE GENOMIC DNA]</scope>
    <source>
        <strain evidence="2 3">TWF730</strain>
    </source>
</reference>
<gene>
    <name evidence="2" type="ORF">TWF730_007825</name>
</gene>
<protein>
    <submittedName>
        <fullName evidence="2">Uncharacterized protein</fullName>
    </submittedName>
</protein>
<evidence type="ECO:0000313" key="2">
    <source>
        <dbReference type="EMBL" id="KAK6358492.1"/>
    </source>
</evidence>
<comment type="caution">
    <text evidence="2">The sequence shown here is derived from an EMBL/GenBank/DDBJ whole genome shotgun (WGS) entry which is preliminary data.</text>
</comment>
<feature type="compositionally biased region" description="Basic and acidic residues" evidence="1">
    <location>
        <begin position="595"/>
        <end position="606"/>
    </location>
</feature>
<proteinExistence type="predicted"/>
<name>A0AAV9VCQ5_9PEZI</name>
<dbReference type="EMBL" id="JAVHNS010000004">
    <property type="protein sequence ID" value="KAK6358492.1"/>
    <property type="molecule type" value="Genomic_DNA"/>
</dbReference>
<accession>A0AAV9VCQ5</accession>
<feature type="region of interest" description="Disordered" evidence="1">
    <location>
        <begin position="1"/>
        <end position="65"/>
    </location>
</feature>
<feature type="compositionally biased region" description="Pro residues" evidence="1">
    <location>
        <begin position="694"/>
        <end position="705"/>
    </location>
</feature>
<feature type="region of interest" description="Disordered" evidence="1">
    <location>
        <begin position="580"/>
        <end position="790"/>
    </location>
</feature>
<evidence type="ECO:0000313" key="3">
    <source>
        <dbReference type="Proteomes" id="UP001373714"/>
    </source>
</evidence>
<feature type="compositionally biased region" description="Low complexity" evidence="1">
    <location>
        <begin position="734"/>
        <end position="757"/>
    </location>
</feature>
<feature type="region of interest" description="Disordered" evidence="1">
    <location>
        <begin position="287"/>
        <end position="355"/>
    </location>
</feature>
<feature type="compositionally biased region" description="Polar residues" evidence="1">
    <location>
        <begin position="715"/>
        <end position="728"/>
    </location>
</feature>
<feature type="compositionally biased region" description="Basic and acidic residues" evidence="1">
    <location>
        <begin position="325"/>
        <end position="345"/>
    </location>
</feature>
<feature type="compositionally biased region" description="Low complexity" evidence="1">
    <location>
        <begin position="641"/>
        <end position="650"/>
    </location>
</feature>
<dbReference type="AlphaFoldDB" id="A0AAV9VCQ5"/>
<organism evidence="2 3">
    <name type="scientific">Orbilia blumenaviensis</name>
    <dbReference type="NCBI Taxonomy" id="1796055"/>
    <lineage>
        <taxon>Eukaryota</taxon>
        <taxon>Fungi</taxon>
        <taxon>Dikarya</taxon>
        <taxon>Ascomycota</taxon>
        <taxon>Pezizomycotina</taxon>
        <taxon>Orbiliomycetes</taxon>
        <taxon>Orbiliales</taxon>
        <taxon>Orbiliaceae</taxon>
        <taxon>Orbilia</taxon>
    </lineage>
</organism>
<feature type="compositionally biased region" description="Acidic residues" evidence="1">
    <location>
        <begin position="313"/>
        <end position="323"/>
    </location>
</feature>
<evidence type="ECO:0000256" key="1">
    <source>
        <dbReference type="SAM" id="MobiDB-lite"/>
    </source>
</evidence>
<sequence>MALKPESAKKKFRSKPKGAVGIAPDPDFPEFAKVRPTTPQKTKASIKAGRIPSPPRAQQPKKTKKKSRTWKGWFFSSLFRYSLLYSLYVYICTCPKDGTDARTICDIGDRTLDIVEPHLYDAYDFYVEPYYHEYLSSYVDQAAPYVISANEQYIRPARLYATEKFEKTGRPLLVKAKDAAIATLSPYAQRAYDAYLAEFVLTGQETYDAYAPTVQKYGKLGYDYAIEKAYPYYLISLPYLEKAWEHGVETAGWAGVEGKGWISRRWGIHVEPQLWRIQERLGLKGLRGTRVQDGPTPPHRGSPNASDTAPDSVLEESYEDIDAGEAPREKAEAADGEPKEKKKSSAEQIEAARPQVEADLESWSAKFEEAGVKASASVVSQLDELCGKVMKEHEPLSVELITDLEARIEKEYRDFEQGLGTLLESPAETKYVMMGYDGLVGRTVSNLKEKQAQIKSRTQELLMDTYQATAKIVDAALAEMDSAHDVGMQELGMKWAWMEGVTYKDWAKYHELKKAFGSFKTKVIRSGQGHKGLREVTDYAKSIDDATVDLLKVARVEVGKLEKLGRQRLVKACAERDAAAEKEATGESNKQSVGDVERDEKGEAAKEVPPSDATKEAKARQSQNANRKPNPKASRPPPRSNLPLKNRPNPNQRPNPKNQPPQKRPATKPKPGQPQKRPNPNPKPKPKLQSNQKPRPPPNPNPNQKPRPNQNQKPAQSQKPKRPNQNQPVKKKIQNPNAKPKKIPPIQNPNKIKNPNPSKSPRPIPNKSQPPKRPKPRPIPPQNPQLKNPR</sequence>